<proteinExistence type="predicted"/>
<protein>
    <submittedName>
        <fullName evidence="2">Uncharacterized protein</fullName>
    </submittedName>
</protein>
<dbReference type="AlphaFoldDB" id="A0AAD5THM3"/>
<feature type="compositionally biased region" description="Low complexity" evidence="1">
    <location>
        <begin position="131"/>
        <end position="147"/>
    </location>
</feature>
<evidence type="ECO:0000313" key="3">
    <source>
        <dbReference type="Proteomes" id="UP001212152"/>
    </source>
</evidence>
<evidence type="ECO:0000256" key="1">
    <source>
        <dbReference type="SAM" id="MobiDB-lite"/>
    </source>
</evidence>
<keyword evidence="3" id="KW-1185">Reference proteome</keyword>
<accession>A0AAD5THM3</accession>
<dbReference type="EMBL" id="JADGJQ010000041">
    <property type="protein sequence ID" value="KAJ3176423.1"/>
    <property type="molecule type" value="Genomic_DNA"/>
</dbReference>
<evidence type="ECO:0000313" key="2">
    <source>
        <dbReference type="EMBL" id="KAJ3176423.1"/>
    </source>
</evidence>
<name>A0AAD5THM3_9FUNG</name>
<comment type="caution">
    <text evidence="2">The sequence shown here is derived from an EMBL/GenBank/DDBJ whole genome shotgun (WGS) entry which is preliminary data.</text>
</comment>
<feature type="region of interest" description="Disordered" evidence="1">
    <location>
        <begin position="131"/>
        <end position="156"/>
    </location>
</feature>
<sequence length="317" mass="35603">MPVDRRLVESAELQSFVVDGCLLSDEEIACADPAYGPVCTTTKEYWGIETVSDWLAWVRHEMDFTVWDEQVPDNLGLMREKGWTSSADMILQTRETYAAIGMPRPTKRQPAQADEDMKEITEKMNILAADGGQPAQGQSAAPGASGAECSSGERVRSTKSAHNNLMEVPIATLRDEQVYANVVETAARHLGKNTNGAEIFMTELERDKNNAEYRIGYYPYPKTGNTKLPGTDLGFGLILYGRNSDFEQEDLAARMIDVMGSIHDTMDSRYEWRPTMIKLRRPHVRYHVCECCQGPAFNGPHVDPRIRRSTLPPRKLK</sequence>
<dbReference type="Proteomes" id="UP001212152">
    <property type="component" value="Unassembled WGS sequence"/>
</dbReference>
<gene>
    <name evidence="2" type="ORF">HDU87_005292</name>
</gene>
<organism evidence="2 3">
    <name type="scientific">Geranomyces variabilis</name>
    <dbReference type="NCBI Taxonomy" id="109894"/>
    <lineage>
        <taxon>Eukaryota</taxon>
        <taxon>Fungi</taxon>
        <taxon>Fungi incertae sedis</taxon>
        <taxon>Chytridiomycota</taxon>
        <taxon>Chytridiomycota incertae sedis</taxon>
        <taxon>Chytridiomycetes</taxon>
        <taxon>Spizellomycetales</taxon>
        <taxon>Powellomycetaceae</taxon>
        <taxon>Geranomyces</taxon>
    </lineage>
</organism>
<reference evidence="2" key="1">
    <citation type="submission" date="2020-05" db="EMBL/GenBank/DDBJ databases">
        <title>Phylogenomic resolution of chytrid fungi.</title>
        <authorList>
            <person name="Stajich J.E."/>
            <person name="Amses K."/>
            <person name="Simmons R."/>
            <person name="Seto K."/>
            <person name="Myers J."/>
            <person name="Bonds A."/>
            <person name="Quandt C.A."/>
            <person name="Barry K."/>
            <person name="Liu P."/>
            <person name="Grigoriev I."/>
            <person name="Longcore J.E."/>
            <person name="James T.Y."/>
        </authorList>
    </citation>
    <scope>NUCLEOTIDE SEQUENCE</scope>
    <source>
        <strain evidence="2">JEL0379</strain>
    </source>
</reference>